<protein>
    <submittedName>
        <fullName evidence="2">Uncharacterized protein</fullName>
    </submittedName>
</protein>
<dbReference type="Proteomes" id="UP001359485">
    <property type="component" value="Unassembled WGS sequence"/>
</dbReference>
<evidence type="ECO:0000313" key="2">
    <source>
        <dbReference type="EMBL" id="KAK6627558.1"/>
    </source>
</evidence>
<keyword evidence="1" id="KW-0175">Coiled coil</keyword>
<organism evidence="2 3">
    <name type="scientific">Polyplax serrata</name>
    <name type="common">Common mouse louse</name>
    <dbReference type="NCBI Taxonomy" id="468196"/>
    <lineage>
        <taxon>Eukaryota</taxon>
        <taxon>Metazoa</taxon>
        <taxon>Ecdysozoa</taxon>
        <taxon>Arthropoda</taxon>
        <taxon>Hexapoda</taxon>
        <taxon>Insecta</taxon>
        <taxon>Pterygota</taxon>
        <taxon>Neoptera</taxon>
        <taxon>Paraneoptera</taxon>
        <taxon>Psocodea</taxon>
        <taxon>Troctomorpha</taxon>
        <taxon>Phthiraptera</taxon>
        <taxon>Anoplura</taxon>
        <taxon>Polyplacidae</taxon>
        <taxon>Polyplax</taxon>
    </lineage>
</organism>
<reference evidence="2 3" key="1">
    <citation type="submission" date="2023-09" db="EMBL/GenBank/DDBJ databases">
        <title>Genomes of two closely related lineages of the louse Polyplax serrata with different host specificities.</title>
        <authorList>
            <person name="Martinu J."/>
            <person name="Tarabai H."/>
            <person name="Stefka J."/>
            <person name="Hypsa V."/>
        </authorList>
    </citation>
    <scope>NUCLEOTIDE SEQUENCE [LARGE SCALE GENOMIC DNA]</scope>
    <source>
        <strain evidence="2">98ZLc_SE</strain>
    </source>
</reference>
<feature type="coiled-coil region" evidence="1">
    <location>
        <begin position="240"/>
        <end position="274"/>
    </location>
</feature>
<evidence type="ECO:0000313" key="3">
    <source>
        <dbReference type="Proteomes" id="UP001359485"/>
    </source>
</evidence>
<keyword evidence="3" id="KW-1185">Reference proteome</keyword>
<sequence>MSKYSRPVFSRPRTKVYDTNYNIGESYYKSALDGIDRKYGRGPSGPAMGGFFSTPMSQPMAGSERQPEMSSLRNTMKEMEDDFFENRKKQTSAMLADFDSAFEGRMGNGMMKERTPVRGNRMFDDDMMEDDVTSSMKRLKAIKIAKTMADEFEEDAMTSGRSKSRLRSKMDFSDKVMDSVGLSGRARAALEEEGTTGRRRMLKMTSDMGEGEELTKWTALKPSIPRKYMLEDEEDISTSNTAAAARARQSRARLEDLESEMQALSERSAAREKRVRDLKALVQENEMNALDNMHATVKVQSTVQSEKRVTF</sequence>
<comment type="caution">
    <text evidence="2">The sequence shown here is derived from an EMBL/GenBank/DDBJ whole genome shotgun (WGS) entry which is preliminary data.</text>
</comment>
<name>A0ABR1AUP4_POLSC</name>
<dbReference type="EMBL" id="JAWJWF010000045">
    <property type="protein sequence ID" value="KAK6627558.1"/>
    <property type="molecule type" value="Genomic_DNA"/>
</dbReference>
<accession>A0ABR1AUP4</accession>
<evidence type="ECO:0000256" key="1">
    <source>
        <dbReference type="SAM" id="Coils"/>
    </source>
</evidence>
<proteinExistence type="predicted"/>
<gene>
    <name evidence="2" type="ORF">RUM44_010036</name>
</gene>